<keyword evidence="5" id="KW-0479">Metal-binding</keyword>
<evidence type="ECO:0008006" key="13">
    <source>
        <dbReference type="Google" id="ProtNLM"/>
    </source>
</evidence>
<dbReference type="PANTHER" id="PTHR47943:SF8">
    <property type="entry name" value="CYTOCHROME P450"/>
    <property type="match status" value="1"/>
</dbReference>
<name>A0A7J7DWY6_TRIWF</name>
<keyword evidence="10" id="KW-0812">Transmembrane</keyword>
<keyword evidence="10" id="KW-1133">Transmembrane helix</keyword>
<feature type="transmembrane region" description="Helical" evidence="10">
    <location>
        <begin position="6"/>
        <end position="25"/>
    </location>
</feature>
<protein>
    <recommendedName>
        <fullName evidence="13">Cytochrome P450 93A3-like</fullName>
    </recommendedName>
</protein>
<evidence type="ECO:0000313" key="12">
    <source>
        <dbReference type="Proteomes" id="UP000593562"/>
    </source>
</evidence>
<keyword evidence="6" id="KW-0560">Oxidoreductase</keyword>
<evidence type="ECO:0000256" key="9">
    <source>
        <dbReference type="ARBA" id="ARBA00023136"/>
    </source>
</evidence>
<comment type="caution">
    <text evidence="11">The sequence shown here is derived from an EMBL/GenBank/DDBJ whole genome shotgun (WGS) entry which is preliminary data.</text>
</comment>
<dbReference type="GO" id="GO:0020037">
    <property type="term" value="F:heme binding"/>
    <property type="evidence" value="ECO:0007669"/>
    <property type="project" value="InterPro"/>
</dbReference>
<keyword evidence="7" id="KW-0408">Iron</keyword>
<dbReference type="GO" id="GO:0016705">
    <property type="term" value="F:oxidoreductase activity, acting on paired donors, with incorporation or reduction of molecular oxygen"/>
    <property type="evidence" value="ECO:0007669"/>
    <property type="project" value="InterPro"/>
</dbReference>
<dbReference type="InterPro" id="IPR002401">
    <property type="entry name" value="Cyt_P450_E_grp-I"/>
</dbReference>
<gene>
    <name evidence="11" type="ORF">HS088_TW03G01023</name>
</gene>
<evidence type="ECO:0000256" key="2">
    <source>
        <dbReference type="ARBA" id="ARBA00004370"/>
    </source>
</evidence>
<dbReference type="Gene3D" id="1.10.630.10">
    <property type="entry name" value="Cytochrome P450"/>
    <property type="match status" value="1"/>
</dbReference>
<proteinExistence type="inferred from homology"/>
<dbReference type="InterPro" id="IPR001128">
    <property type="entry name" value="Cyt_P450"/>
</dbReference>
<dbReference type="Pfam" id="PF00067">
    <property type="entry name" value="p450"/>
    <property type="match status" value="1"/>
</dbReference>
<comment type="cofactor">
    <cofactor evidence="1">
        <name>heme</name>
        <dbReference type="ChEBI" id="CHEBI:30413"/>
    </cofactor>
</comment>
<sequence>MADFEGYIVLFLVWLVSMIVVRAILNKIRTSNHLPPSPMALPIIGHLHLLGSLPHQALHKLSLRYGPLMHILLGSVPCLVVSSPEMAKEFLKTHENSFSDRPKTAAVDYLTYGSVDFSFAPYGPYWKFMKKICMSELLGGRTLELLLPVRREEIRRFLLFILKKANAGETVDVAAQLMRLTNNVVSRMLMSERCSDNEDEADGVRKLVQDVVELTGKFNLSDYIWFCKNLDLQGFGKRLKQVRDRFDLMVVRIIEEHILARKMRKSGGGEVRDLLDILLDISEDESSEMKLTRENIKAFILFQNQLHFVLIARLLRIKSLDSLRDEGG</sequence>
<dbReference type="GO" id="GO:0016020">
    <property type="term" value="C:membrane"/>
    <property type="evidence" value="ECO:0007669"/>
    <property type="project" value="UniProtKB-SubCell"/>
</dbReference>
<evidence type="ECO:0000256" key="6">
    <source>
        <dbReference type="ARBA" id="ARBA00023002"/>
    </source>
</evidence>
<dbReference type="AlphaFoldDB" id="A0A7J7DWY6"/>
<dbReference type="Proteomes" id="UP000593562">
    <property type="component" value="Unassembled WGS sequence"/>
</dbReference>
<dbReference type="SUPFAM" id="SSF48264">
    <property type="entry name" value="Cytochrome P450"/>
    <property type="match status" value="1"/>
</dbReference>
<keyword evidence="4" id="KW-0349">Heme</keyword>
<keyword evidence="9 10" id="KW-0472">Membrane</keyword>
<dbReference type="PRINTS" id="PR00463">
    <property type="entry name" value="EP450I"/>
</dbReference>
<keyword evidence="8" id="KW-0503">Monooxygenase</keyword>
<evidence type="ECO:0000256" key="3">
    <source>
        <dbReference type="ARBA" id="ARBA00010617"/>
    </source>
</evidence>
<evidence type="ECO:0000256" key="7">
    <source>
        <dbReference type="ARBA" id="ARBA00023004"/>
    </source>
</evidence>
<comment type="subcellular location">
    <subcellularLocation>
        <location evidence="2">Membrane</location>
    </subcellularLocation>
</comment>
<dbReference type="GO" id="GO:0004497">
    <property type="term" value="F:monooxygenase activity"/>
    <property type="evidence" value="ECO:0007669"/>
    <property type="project" value="UniProtKB-KW"/>
</dbReference>
<accession>A0A7J7DWY6</accession>
<keyword evidence="12" id="KW-1185">Reference proteome</keyword>
<reference evidence="11 12" key="1">
    <citation type="journal article" date="2020" name="Nat. Commun.">
        <title>Genome of Tripterygium wilfordii and identification of cytochrome P450 involved in triptolide biosynthesis.</title>
        <authorList>
            <person name="Tu L."/>
            <person name="Su P."/>
            <person name="Zhang Z."/>
            <person name="Gao L."/>
            <person name="Wang J."/>
            <person name="Hu T."/>
            <person name="Zhou J."/>
            <person name="Zhang Y."/>
            <person name="Zhao Y."/>
            <person name="Liu Y."/>
            <person name="Song Y."/>
            <person name="Tong Y."/>
            <person name="Lu Y."/>
            <person name="Yang J."/>
            <person name="Xu C."/>
            <person name="Jia M."/>
            <person name="Peters R.J."/>
            <person name="Huang L."/>
            <person name="Gao W."/>
        </authorList>
    </citation>
    <scope>NUCLEOTIDE SEQUENCE [LARGE SCALE GENOMIC DNA]</scope>
    <source>
        <strain evidence="12">cv. XIE 37</strain>
        <tissue evidence="11">Leaf</tissue>
    </source>
</reference>
<evidence type="ECO:0000313" key="11">
    <source>
        <dbReference type="EMBL" id="KAF5750684.1"/>
    </source>
</evidence>
<evidence type="ECO:0000256" key="4">
    <source>
        <dbReference type="ARBA" id="ARBA00022617"/>
    </source>
</evidence>
<dbReference type="EMBL" id="JAAARO010000003">
    <property type="protein sequence ID" value="KAF5750684.1"/>
    <property type="molecule type" value="Genomic_DNA"/>
</dbReference>
<comment type="similarity">
    <text evidence="3">Belongs to the cytochrome P450 family.</text>
</comment>
<evidence type="ECO:0000256" key="10">
    <source>
        <dbReference type="SAM" id="Phobius"/>
    </source>
</evidence>
<organism evidence="11 12">
    <name type="scientific">Tripterygium wilfordii</name>
    <name type="common">Thunder God vine</name>
    <dbReference type="NCBI Taxonomy" id="458696"/>
    <lineage>
        <taxon>Eukaryota</taxon>
        <taxon>Viridiplantae</taxon>
        <taxon>Streptophyta</taxon>
        <taxon>Embryophyta</taxon>
        <taxon>Tracheophyta</taxon>
        <taxon>Spermatophyta</taxon>
        <taxon>Magnoliopsida</taxon>
        <taxon>eudicotyledons</taxon>
        <taxon>Gunneridae</taxon>
        <taxon>Pentapetalae</taxon>
        <taxon>rosids</taxon>
        <taxon>fabids</taxon>
        <taxon>Celastrales</taxon>
        <taxon>Celastraceae</taxon>
        <taxon>Tripterygium</taxon>
    </lineage>
</organism>
<evidence type="ECO:0000256" key="5">
    <source>
        <dbReference type="ARBA" id="ARBA00022723"/>
    </source>
</evidence>
<dbReference type="InterPro" id="IPR036396">
    <property type="entry name" value="Cyt_P450_sf"/>
</dbReference>
<dbReference type="InParanoid" id="A0A7J7DWY6"/>
<evidence type="ECO:0000256" key="1">
    <source>
        <dbReference type="ARBA" id="ARBA00001971"/>
    </source>
</evidence>
<dbReference type="GO" id="GO:0005506">
    <property type="term" value="F:iron ion binding"/>
    <property type="evidence" value="ECO:0007669"/>
    <property type="project" value="InterPro"/>
</dbReference>
<evidence type="ECO:0000256" key="8">
    <source>
        <dbReference type="ARBA" id="ARBA00023033"/>
    </source>
</evidence>
<dbReference type="PANTHER" id="PTHR47943">
    <property type="entry name" value="CYTOCHROME P450 93A3-LIKE"/>
    <property type="match status" value="1"/>
</dbReference>